<evidence type="ECO:0000256" key="9">
    <source>
        <dbReference type="ARBA" id="ARBA00023128"/>
    </source>
</evidence>
<dbReference type="SUPFAM" id="SSF48445">
    <property type="entry name" value="14-3-3 protein"/>
    <property type="match status" value="1"/>
</dbReference>
<dbReference type="Gene3D" id="3.60.21.70">
    <property type="entry name" value="PhoD-like phosphatase"/>
    <property type="match status" value="1"/>
</dbReference>
<feature type="region of interest" description="Disordered" evidence="11">
    <location>
        <begin position="1715"/>
        <end position="1758"/>
    </location>
</feature>
<feature type="compositionally biased region" description="Low complexity" evidence="11">
    <location>
        <begin position="1737"/>
        <end position="1758"/>
    </location>
</feature>
<feature type="compositionally biased region" description="Polar residues" evidence="11">
    <location>
        <begin position="263"/>
        <end position="274"/>
    </location>
</feature>
<dbReference type="Proteomes" id="UP001056012">
    <property type="component" value="Chromosome 5"/>
</dbReference>
<keyword evidence="10" id="KW-0472">Membrane</keyword>
<dbReference type="Pfam" id="PF00397">
    <property type="entry name" value="WW"/>
    <property type="match status" value="1"/>
</dbReference>
<evidence type="ECO:0000256" key="7">
    <source>
        <dbReference type="ARBA" id="ARBA00022989"/>
    </source>
</evidence>
<keyword evidence="8" id="KW-0175">Coiled coil</keyword>
<evidence type="ECO:0000256" key="8">
    <source>
        <dbReference type="ARBA" id="ARBA00023054"/>
    </source>
</evidence>
<feature type="compositionally biased region" description="Basic and acidic residues" evidence="11">
    <location>
        <begin position="1"/>
        <end position="15"/>
    </location>
</feature>
<proteinExistence type="inferred from homology"/>
<dbReference type="OrthoDB" id="2419400at2759"/>
<protein>
    <submittedName>
        <fullName evidence="13">WW domain containing protein</fullName>
    </submittedName>
</protein>
<keyword evidence="9" id="KW-0496">Mitochondrion</keyword>
<dbReference type="EMBL" id="CP089278">
    <property type="protein sequence ID" value="USP79910.1"/>
    <property type="molecule type" value="Genomic_DNA"/>
</dbReference>
<evidence type="ECO:0000313" key="13">
    <source>
        <dbReference type="EMBL" id="USP79910.1"/>
    </source>
</evidence>
<feature type="compositionally biased region" description="Low complexity" evidence="11">
    <location>
        <begin position="316"/>
        <end position="334"/>
    </location>
</feature>
<dbReference type="CDD" id="cd07389">
    <property type="entry name" value="MPP_PhoD"/>
    <property type="match status" value="1"/>
</dbReference>
<dbReference type="FunFam" id="1.20.5.340:FF:000018">
    <property type="entry name" value="Mitochondrial protein FMP32"/>
    <property type="match status" value="1"/>
</dbReference>
<feature type="compositionally biased region" description="Pro residues" evidence="11">
    <location>
        <begin position="366"/>
        <end position="376"/>
    </location>
</feature>
<dbReference type="InterPro" id="IPR023410">
    <property type="entry name" value="14-3-3_domain"/>
</dbReference>
<name>A0A9Q8ZDU3_CURCL</name>
<gene>
    <name evidence="13" type="ORF">yc1106_07184</name>
</gene>
<dbReference type="PANTHER" id="PTHR46689">
    <property type="entry name" value="MEMBRANE PROTEIN, PUTATIVE-RELATED"/>
    <property type="match status" value="1"/>
</dbReference>
<dbReference type="InterPro" id="IPR023409">
    <property type="entry name" value="14-3-3_CS"/>
</dbReference>
<keyword evidence="5" id="KW-0812">Transmembrane</keyword>
<dbReference type="PROSITE" id="PS00796">
    <property type="entry name" value="1433_1"/>
    <property type="match status" value="1"/>
</dbReference>
<sequence length="1758" mass="192188">MDGRKQGRPEEELFLRYDSNPDTPIIPAVGPLRIQKGRDGKSPPPRTDSAGSSSQPAFSRPPPMPSFPAPPSSPPTAPLPYPDTDRPPNVQPTLGTGRYTPLSDKDRRSANTTPGEGREQPRRSSNATGPSPTSPSQRARFDANDPNRPTISGYAGRHPDGSVQPSRLAERRGTAPKPLPDSPGPETPDKEGLFQKAPQRKQSADASGTATNANPYPEYHQQYFPPPTSQSSAQQAAHNNVVYTGPNQDEPALKVPTPMGVNRLSSTASTSTVRAQRGSPPPPETPIIPPSGGGIEARFAAAGIAGTSTLTNLQAQSAQNAAAAQRNQVYANQQPVRRPWTPTEQPGNMPHGPPAVYQGMDQVPPSSTPPQGPLPQAPNTRFSPPPANAAQPNTQPEHPLSHDMGRMNLNEEPPPAYSSITTAPTGQAQSYPAEKQRPAAQGVALSDPNQGHPAFANDARPQPGPSQPAAVVAPTPTQNQFPPQIQTAQTAHTPSPAPAPAPGPGPASPPPLPEGWIAHLDPNSGQYYYIHLPTQSTQWEFPKGPTPLNLNEPMSPTGTFVGGPLASPSFGKTPMASPGFAPQTATFPGDFGMAPLATPTTTGFTGPPPAAGVDQYKVAPTNGVYFGPYLRYTNMDVERGLWLGSILLITNTPHPPTIHIHQSTDLSPNPRQLKANPIYTHQTWIFYRYDIDLKMEEDHAAKWTYAITSHLGCTRFEFLVAGRHETSWRFIAHSGNDFALNVNANERAKLGGVGLMWKDILQKNAECGGFHVQLGLGGQIYADRLWKELPLLKQWTATSGKDVRKNAPWTAKHEEDVCHAYFHYYTSHFDQPHLREAFAQIPHILALDDHDIFDGFGSYPEHMQFSNMFKNIGRLGIEMYLLFQHHTTLEILRNVNNDMDLFTITGTGWHFIKYLGPCVTVVGPDCRSERNPHQVMAGPTYQGIFPKVATLPPSVQHCIWMVPVPIVYPRLESVEHLAHSMATGKKAVTGTFNMLGKVTAGVAGVVGAKSVVGDGFNSVKKAIGKSGLMSGVLSPFGEIDLLDELRDQWTHDSKDLERTYLIRTLQGIAHNKSLRMTFFSGGVDCCGAGLVHDPSRPQDHKTMYQIISSSVVNAPPSNYVLRLLHNNRALYIPQNGQRSNNQPSDTKEDMMEIFTQDVNGQPREYKRLMGRRNYVACVIYDPDIVNGTFAHGVPGQGSGKLSLAVDFMVQNDSGYSAPMKYGPHNGSTLDTGDGDSAIPSAAAPTIGQRLATGSARRRRSKAAPVELRNMGTSPPTPEVLASTDTNNTTMAAEGDTAHDFSATTGRAKDHHFDTLKFVQRLKEEGFTEEQAEGMMRVLSDVIEESIQNLTRTMVLREDQEKATYTQKVDFAKLRSELMTADSTESSLTRASHERLTNELAKLNSRLRDEIQRTQASVRLDLNLEKGRIREEANVQELKLKETDTRIEQETAQLRERLEAVKFSTLQWLMGVCTGTAALMLGVWRLLIKTFLARLCEQAERYDEMVTYMKEVAKVAGELTVDERNLLSVAYKNVVGTRRASWRIISSIEQKEESKGTEKHVGTIREYRQKIETELEQVCQDVLNVLDDSLIPKAESGESKVFYHKMKGDYHRYLAEFASGEKRKVAATAAHEAYKTATDVAQTELTPTHPIRLGLALNFSVFYYEILNSPDRACHLAKQAFDDAIAELDSLSEESYRDSTLIMQLLRDNLTLWTSSDGNEGEGAAAEAPKDEAKPAEDAPAASEAKPEETPAAAPAAAA</sequence>
<feature type="compositionally biased region" description="Polar residues" evidence="11">
    <location>
        <begin position="418"/>
        <end position="430"/>
    </location>
</feature>
<evidence type="ECO:0000256" key="11">
    <source>
        <dbReference type="SAM" id="MobiDB-lite"/>
    </source>
</evidence>
<dbReference type="InterPro" id="IPR036020">
    <property type="entry name" value="WW_dom_sf"/>
</dbReference>
<feature type="compositionally biased region" description="Polar residues" evidence="11">
    <location>
        <begin position="200"/>
        <end position="214"/>
    </location>
</feature>
<keyword evidence="6" id="KW-0809">Transit peptide</keyword>
<dbReference type="PANTHER" id="PTHR46689:SF2">
    <property type="entry name" value="WW DOMAIN PROTEIN (AFU_ORTHOLOGUE AFUA_6G06520)"/>
    <property type="match status" value="1"/>
</dbReference>
<feature type="compositionally biased region" description="Basic and acidic residues" evidence="11">
    <location>
        <begin position="1727"/>
        <end position="1736"/>
    </location>
</feature>
<evidence type="ECO:0000256" key="6">
    <source>
        <dbReference type="ARBA" id="ARBA00022946"/>
    </source>
</evidence>
<reference evidence="13" key="1">
    <citation type="submission" date="2021-12" db="EMBL/GenBank/DDBJ databases">
        <title>Curvularia clavata genome.</title>
        <authorList>
            <person name="Cao Y."/>
        </authorList>
    </citation>
    <scope>NUCLEOTIDE SEQUENCE</scope>
    <source>
        <strain evidence="13">Yc1106</strain>
    </source>
</reference>
<accession>A0A9Q8ZDU3</accession>
<evidence type="ECO:0000313" key="14">
    <source>
        <dbReference type="Proteomes" id="UP001056012"/>
    </source>
</evidence>
<evidence type="ECO:0000259" key="12">
    <source>
        <dbReference type="PROSITE" id="PS50020"/>
    </source>
</evidence>
<dbReference type="InterPro" id="IPR024461">
    <property type="entry name" value="CCDC90-like"/>
</dbReference>
<dbReference type="VEuPathDB" id="FungiDB:yc1106_07184"/>
<dbReference type="Pfam" id="PF19050">
    <property type="entry name" value="PhoD_2"/>
    <property type="match status" value="1"/>
</dbReference>
<feature type="domain" description="WW" evidence="12">
    <location>
        <begin position="510"/>
        <end position="544"/>
    </location>
</feature>
<dbReference type="InterPro" id="IPR036815">
    <property type="entry name" value="14-3-3_dom_sf"/>
</dbReference>
<dbReference type="PROSITE" id="PS01159">
    <property type="entry name" value="WW_DOMAIN_1"/>
    <property type="match status" value="1"/>
</dbReference>
<evidence type="ECO:0000256" key="10">
    <source>
        <dbReference type="ARBA" id="ARBA00023136"/>
    </source>
</evidence>
<evidence type="ECO:0000256" key="5">
    <source>
        <dbReference type="ARBA" id="ARBA00022692"/>
    </source>
</evidence>
<dbReference type="Pfam" id="PF07798">
    <property type="entry name" value="CCDC90-like"/>
    <property type="match status" value="1"/>
</dbReference>
<dbReference type="SMART" id="SM00101">
    <property type="entry name" value="14_3_3"/>
    <property type="match status" value="1"/>
</dbReference>
<feature type="compositionally biased region" description="Pro residues" evidence="11">
    <location>
        <begin position="495"/>
        <end position="513"/>
    </location>
</feature>
<dbReference type="Gene3D" id="1.20.5.340">
    <property type="match status" value="1"/>
</dbReference>
<dbReference type="FunFam" id="1.20.190.20:FF:000002">
    <property type="entry name" value="14-3-3 protein epsilon"/>
    <property type="match status" value="1"/>
</dbReference>
<feature type="compositionally biased region" description="Pro residues" evidence="11">
    <location>
        <begin position="279"/>
        <end position="289"/>
    </location>
</feature>
<comment type="similarity">
    <text evidence="4">Belongs to the CCDC90 family.</text>
</comment>
<dbReference type="SUPFAM" id="SSF51045">
    <property type="entry name" value="WW domain"/>
    <property type="match status" value="1"/>
</dbReference>
<dbReference type="FunFam" id="2.20.70.10:FF:000028">
    <property type="entry name" value="WW domain-containing protein"/>
    <property type="match status" value="1"/>
</dbReference>
<dbReference type="InterPro" id="IPR018946">
    <property type="entry name" value="PhoD-like_MPP"/>
</dbReference>
<dbReference type="InterPro" id="IPR000308">
    <property type="entry name" value="14-3-3"/>
</dbReference>
<organism evidence="13 14">
    <name type="scientific">Curvularia clavata</name>
    <dbReference type="NCBI Taxonomy" id="95742"/>
    <lineage>
        <taxon>Eukaryota</taxon>
        <taxon>Fungi</taxon>
        <taxon>Dikarya</taxon>
        <taxon>Ascomycota</taxon>
        <taxon>Pezizomycotina</taxon>
        <taxon>Dothideomycetes</taxon>
        <taxon>Pleosporomycetidae</taxon>
        <taxon>Pleosporales</taxon>
        <taxon>Pleosporineae</taxon>
        <taxon>Pleosporaceae</taxon>
        <taxon>Curvularia</taxon>
    </lineage>
</organism>
<dbReference type="Gene3D" id="1.20.190.20">
    <property type="entry name" value="14-3-3 domain"/>
    <property type="match status" value="1"/>
</dbReference>
<evidence type="ECO:0000256" key="1">
    <source>
        <dbReference type="ARBA" id="ARBA00004167"/>
    </source>
</evidence>
<keyword evidence="14" id="KW-1185">Reference proteome</keyword>
<dbReference type="Gene3D" id="2.20.70.10">
    <property type="match status" value="1"/>
</dbReference>
<dbReference type="InterPro" id="IPR001202">
    <property type="entry name" value="WW_dom"/>
</dbReference>
<dbReference type="GO" id="GO:0005739">
    <property type="term" value="C:mitochondrion"/>
    <property type="evidence" value="ECO:0007669"/>
    <property type="project" value="UniProtKB-SubCell"/>
</dbReference>
<feature type="compositionally biased region" description="Polar residues" evidence="11">
    <location>
        <begin position="475"/>
        <end position="493"/>
    </location>
</feature>
<evidence type="ECO:0000256" key="3">
    <source>
        <dbReference type="ARBA" id="ARBA00006141"/>
    </source>
</evidence>
<comment type="subcellular location">
    <subcellularLocation>
        <location evidence="1">Membrane</location>
        <topology evidence="1">Single-pass membrane protein</topology>
    </subcellularLocation>
    <subcellularLocation>
        <location evidence="2">Mitochondrion</location>
    </subcellularLocation>
</comment>
<evidence type="ECO:0000256" key="4">
    <source>
        <dbReference type="ARBA" id="ARBA00007224"/>
    </source>
</evidence>
<feature type="region of interest" description="Disordered" evidence="11">
    <location>
        <begin position="1"/>
        <end position="295"/>
    </location>
</feature>
<feature type="region of interest" description="Disordered" evidence="11">
    <location>
        <begin position="1250"/>
        <end position="1280"/>
    </location>
</feature>
<feature type="compositionally biased region" description="Pro residues" evidence="11">
    <location>
        <begin position="59"/>
        <end position="81"/>
    </location>
</feature>
<feature type="compositionally biased region" description="Polar residues" evidence="11">
    <location>
        <begin position="123"/>
        <end position="137"/>
    </location>
</feature>
<comment type="similarity">
    <text evidence="3">Belongs to the 14-3-3 family.</text>
</comment>
<evidence type="ECO:0000256" key="2">
    <source>
        <dbReference type="ARBA" id="ARBA00004173"/>
    </source>
</evidence>
<dbReference type="PROSITE" id="PS50020">
    <property type="entry name" value="WW_DOMAIN_2"/>
    <property type="match status" value="1"/>
</dbReference>
<keyword evidence="7" id="KW-1133">Transmembrane helix</keyword>
<dbReference type="CDD" id="cd00201">
    <property type="entry name" value="WW"/>
    <property type="match status" value="1"/>
</dbReference>
<dbReference type="PRINTS" id="PR00305">
    <property type="entry name" value="1433ZETA"/>
</dbReference>
<dbReference type="GO" id="GO:0016020">
    <property type="term" value="C:membrane"/>
    <property type="evidence" value="ECO:0007669"/>
    <property type="project" value="UniProtKB-SubCell"/>
</dbReference>
<dbReference type="InterPro" id="IPR043904">
    <property type="entry name" value="PhoD_2-like"/>
</dbReference>
<dbReference type="InterPro" id="IPR038607">
    <property type="entry name" value="PhoD-like_sf"/>
</dbReference>
<dbReference type="Pfam" id="PF00244">
    <property type="entry name" value="14-3-3"/>
    <property type="match status" value="1"/>
</dbReference>
<feature type="compositionally biased region" description="Pro residues" evidence="11">
    <location>
        <begin position="177"/>
        <end position="186"/>
    </location>
</feature>
<dbReference type="SMART" id="SM00456">
    <property type="entry name" value="WW"/>
    <property type="match status" value="1"/>
</dbReference>
<feature type="region of interest" description="Disordered" evidence="11">
    <location>
        <begin position="316"/>
        <end position="515"/>
    </location>
</feature>
<feature type="compositionally biased region" description="Polar residues" evidence="11">
    <location>
        <begin position="229"/>
        <end position="247"/>
    </location>
</feature>